<organism evidence="1 2">
    <name type="scientific">Adineta ricciae</name>
    <name type="common">Rotifer</name>
    <dbReference type="NCBI Taxonomy" id="249248"/>
    <lineage>
        <taxon>Eukaryota</taxon>
        <taxon>Metazoa</taxon>
        <taxon>Spiralia</taxon>
        <taxon>Gnathifera</taxon>
        <taxon>Rotifera</taxon>
        <taxon>Eurotatoria</taxon>
        <taxon>Bdelloidea</taxon>
        <taxon>Adinetida</taxon>
        <taxon>Adinetidae</taxon>
        <taxon>Adineta</taxon>
    </lineage>
</organism>
<dbReference type="EMBL" id="CAJNOJ010003038">
    <property type="protein sequence ID" value="CAF1562716.1"/>
    <property type="molecule type" value="Genomic_DNA"/>
</dbReference>
<sequence>TNNSSGLYSTETNSLNTSQREHIVSQSLIPAIFSIGATITNDIGKQHGRGESPKVTHFTLQSDKIFVHDS</sequence>
<accession>A0A815XXC5</accession>
<proteinExistence type="predicted"/>
<comment type="caution">
    <text evidence="1">The sequence shown here is derived from an EMBL/GenBank/DDBJ whole genome shotgun (WGS) entry which is preliminary data.</text>
</comment>
<name>A0A815XXC5_ADIRI</name>
<feature type="non-terminal residue" evidence="1">
    <location>
        <position position="1"/>
    </location>
</feature>
<reference evidence="1" key="1">
    <citation type="submission" date="2021-02" db="EMBL/GenBank/DDBJ databases">
        <authorList>
            <person name="Nowell W R."/>
        </authorList>
    </citation>
    <scope>NUCLEOTIDE SEQUENCE</scope>
</reference>
<dbReference type="Proteomes" id="UP000663852">
    <property type="component" value="Unassembled WGS sequence"/>
</dbReference>
<protein>
    <submittedName>
        <fullName evidence="1">Uncharacterized protein</fullName>
    </submittedName>
</protein>
<dbReference type="AlphaFoldDB" id="A0A815XXC5"/>
<evidence type="ECO:0000313" key="2">
    <source>
        <dbReference type="Proteomes" id="UP000663852"/>
    </source>
</evidence>
<gene>
    <name evidence="1" type="ORF">EDS130_LOCUS46665</name>
</gene>
<evidence type="ECO:0000313" key="1">
    <source>
        <dbReference type="EMBL" id="CAF1562716.1"/>
    </source>
</evidence>